<dbReference type="EMBL" id="CM009297">
    <property type="protein sequence ID" value="KAI9390381.1"/>
    <property type="molecule type" value="Genomic_DNA"/>
</dbReference>
<reference evidence="1 2" key="1">
    <citation type="journal article" date="2006" name="Science">
        <title>The genome of black cottonwood, Populus trichocarpa (Torr. &amp; Gray).</title>
        <authorList>
            <person name="Tuskan G.A."/>
            <person name="Difazio S."/>
            <person name="Jansson S."/>
            <person name="Bohlmann J."/>
            <person name="Grigoriev I."/>
            <person name="Hellsten U."/>
            <person name="Putnam N."/>
            <person name="Ralph S."/>
            <person name="Rombauts S."/>
            <person name="Salamov A."/>
            <person name="Schein J."/>
            <person name="Sterck L."/>
            <person name="Aerts A."/>
            <person name="Bhalerao R.R."/>
            <person name="Bhalerao R.P."/>
            <person name="Blaudez D."/>
            <person name="Boerjan W."/>
            <person name="Brun A."/>
            <person name="Brunner A."/>
            <person name="Busov V."/>
            <person name="Campbell M."/>
            <person name="Carlson J."/>
            <person name="Chalot M."/>
            <person name="Chapman J."/>
            <person name="Chen G.L."/>
            <person name="Cooper D."/>
            <person name="Coutinho P.M."/>
            <person name="Couturier J."/>
            <person name="Covert S."/>
            <person name="Cronk Q."/>
            <person name="Cunningham R."/>
            <person name="Davis J."/>
            <person name="Degroeve S."/>
            <person name="Dejardin A."/>
            <person name="Depamphilis C."/>
            <person name="Detter J."/>
            <person name="Dirks B."/>
            <person name="Dubchak I."/>
            <person name="Duplessis S."/>
            <person name="Ehlting J."/>
            <person name="Ellis B."/>
            <person name="Gendler K."/>
            <person name="Goodstein D."/>
            <person name="Gribskov M."/>
            <person name="Grimwood J."/>
            <person name="Groover A."/>
            <person name="Gunter L."/>
            <person name="Hamberger B."/>
            <person name="Heinze B."/>
            <person name="Helariutta Y."/>
            <person name="Henrissat B."/>
            <person name="Holligan D."/>
            <person name="Holt R."/>
            <person name="Huang W."/>
            <person name="Islam-Faridi N."/>
            <person name="Jones S."/>
            <person name="Jones-Rhoades M."/>
            <person name="Jorgensen R."/>
            <person name="Joshi C."/>
            <person name="Kangasjarvi J."/>
            <person name="Karlsson J."/>
            <person name="Kelleher C."/>
            <person name="Kirkpatrick R."/>
            <person name="Kirst M."/>
            <person name="Kohler A."/>
            <person name="Kalluri U."/>
            <person name="Larimer F."/>
            <person name="Leebens-Mack J."/>
            <person name="Leple J.C."/>
            <person name="Locascio P."/>
            <person name="Lou Y."/>
            <person name="Lucas S."/>
            <person name="Martin F."/>
            <person name="Montanini B."/>
            <person name="Napoli C."/>
            <person name="Nelson D.R."/>
            <person name="Nelson C."/>
            <person name="Nieminen K."/>
            <person name="Nilsson O."/>
            <person name="Pereda V."/>
            <person name="Peter G."/>
            <person name="Philippe R."/>
            <person name="Pilate G."/>
            <person name="Poliakov A."/>
            <person name="Razumovskaya J."/>
            <person name="Richardson P."/>
            <person name="Rinaldi C."/>
            <person name="Ritland K."/>
            <person name="Rouze P."/>
            <person name="Ryaboy D."/>
            <person name="Schmutz J."/>
            <person name="Schrader J."/>
            <person name="Segerman B."/>
            <person name="Shin H."/>
            <person name="Siddiqui A."/>
            <person name="Sterky F."/>
            <person name="Terry A."/>
            <person name="Tsai C.J."/>
            <person name="Uberbacher E."/>
            <person name="Unneberg P."/>
            <person name="Vahala J."/>
            <person name="Wall K."/>
            <person name="Wessler S."/>
            <person name="Yang G."/>
            <person name="Yin T."/>
            <person name="Douglas C."/>
            <person name="Marra M."/>
            <person name="Sandberg G."/>
            <person name="Van de Peer Y."/>
            <person name="Rokhsar D."/>
        </authorList>
    </citation>
    <scope>NUCLEOTIDE SEQUENCE [LARGE SCALE GENOMIC DNA]</scope>
    <source>
        <strain evidence="2">cv. Nisqually</strain>
    </source>
</reference>
<protein>
    <submittedName>
        <fullName evidence="1">Uncharacterized protein</fullName>
    </submittedName>
</protein>
<evidence type="ECO:0000313" key="2">
    <source>
        <dbReference type="Proteomes" id="UP000006729"/>
    </source>
</evidence>
<sequence>MPCPKKKKKKKKKREEKKPCYFPCEKKKHHRSIIHHSIVKKKKKMETQHSWRLRLSFKNATIVMTVLNIITVLFLLKGFLSSPSTRNNKLAPDSFNSVELSYIKESEEMRLALQPWKLIKRIKEIEQEAYAEPETVQHKDMKQTAAVDLSKRLQDIRSVNDVSSFKALEEWRKRKMERARQRAVGKNGIGNSQA</sequence>
<evidence type="ECO:0000313" key="1">
    <source>
        <dbReference type="EMBL" id="KAI9390381.1"/>
    </source>
</evidence>
<accession>A0ACC0SMB0</accession>
<name>A0ACC0SMB0_POPTR</name>
<proteinExistence type="predicted"/>
<dbReference type="Proteomes" id="UP000006729">
    <property type="component" value="Chromosome 8"/>
</dbReference>
<gene>
    <name evidence="1" type="ORF">POPTR_008G173000v4</name>
</gene>
<keyword evidence="2" id="KW-1185">Reference proteome</keyword>
<comment type="caution">
    <text evidence="1">The sequence shown here is derived from an EMBL/GenBank/DDBJ whole genome shotgun (WGS) entry which is preliminary data.</text>
</comment>
<organism evidence="1 2">
    <name type="scientific">Populus trichocarpa</name>
    <name type="common">Western balsam poplar</name>
    <name type="synonym">Populus balsamifera subsp. trichocarpa</name>
    <dbReference type="NCBI Taxonomy" id="3694"/>
    <lineage>
        <taxon>Eukaryota</taxon>
        <taxon>Viridiplantae</taxon>
        <taxon>Streptophyta</taxon>
        <taxon>Embryophyta</taxon>
        <taxon>Tracheophyta</taxon>
        <taxon>Spermatophyta</taxon>
        <taxon>Magnoliopsida</taxon>
        <taxon>eudicotyledons</taxon>
        <taxon>Gunneridae</taxon>
        <taxon>Pentapetalae</taxon>
        <taxon>rosids</taxon>
        <taxon>fabids</taxon>
        <taxon>Malpighiales</taxon>
        <taxon>Salicaceae</taxon>
        <taxon>Saliceae</taxon>
        <taxon>Populus</taxon>
    </lineage>
</organism>